<evidence type="ECO:0000256" key="1">
    <source>
        <dbReference type="ARBA" id="ARBA00022741"/>
    </source>
</evidence>
<evidence type="ECO:0008006" key="9">
    <source>
        <dbReference type="Google" id="ProtNLM"/>
    </source>
</evidence>
<dbReference type="Proteomes" id="UP000218209">
    <property type="component" value="Unassembled WGS sequence"/>
</dbReference>
<name>A0A1X6NYD4_PORUM</name>
<dbReference type="Pfam" id="PF03368">
    <property type="entry name" value="Dicer_dimer"/>
    <property type="match status" value="1"/>
</dbReference>
<dbReference type="GO" id="GO:0003723">
    <property type="term" value="F:RNA binding"/>
    <property type="evidence" value="ECO:0007669"/>
    <property type="project" value="UniProtKB-UniRule"/>
</dbReference>
<accession>A0A1X6NYD4</accession>
<sequence>MASVIPVITPQNPRPYQVELLASAIAGNLIAHLPTGSGKTWVGAQLLLCYAQVFGKTPDRPQRVGVFLVPKLPLVRQQAVAVRQQTGLRVGTYSSKGRFDMWSAERWATELTTQDVAVCTPQTLLDALRHGLMRMEDLTVLVFDECHHVVGNDVYNCIMREFYAVWDIGTQGPIKPRILGLTASPLKRVSDSTESAEKCAAALAAVERTYDAPLGRLSRAAADAVEAVAVRPEEVTLLYEPSALARSLAAASVNDGGANAAALSDAEDLLATYGAFFLDRHGAVEGAAGSPPPRVTTHVAGGAFRSAVDRTVAYVVGVLGRLAGQLWADHLGAADATAAYAAEPDVTPKAATVRSALAIEFDRLGVAPPEGAGGAADAATAGVLVFVARRVTAWALAALLTAVATPADARIRVGYVVGHRGGGGGRRGGSGAVTADMSATAQRRTLDALRCGDLTTVVATSVLAEGVDARVGTVLLADGAPSPTAYVQMRGRARDRRARLVWLVPSPDEPSGEGVPGRTVATSIALAHQGAAMMERVPASEARRRGVGGAGASTAANRGGGHAPDLETAMAGMAIASDDGYGSTPDVGVSGPLPPPVPTVFSATTRARVNAHSSLCLLSRYTASLLSAAAARAGGQPPKPIWVVGPVDPSGPRSQAPFTATVMLPAAAAVRFGTCVTAPTAKGAKRLAALDACRRLYAAGALDEWMLPRDGYRAGLLPWHRG</sequence>
<evidence type="ECO:0000256" key="2">
    <source>
        <dbReference type="ARBA" id="ARBA00022801"/>
    </source>
</evidence>
<keyword evidence="4" id="KW-0694">RNA-binding</keyword>
<dbReference type="Gene3D" id="3.30.160.380">
    <property type="entry name" value="Dicer dimerisation domain"/>
    <property type="match status" value="1"/>
</dbReference>
<dbReference type="InterPro" id="IPR014001">
    <property type="entry name" value="Helicase_ATP-bd"/>
</dbReference>
<feature type="domain" description="Dicer dsRNA-binding fold" evidence="6">
    <location>
        <begin position="614"/>
        <end position="716"/>
    </location>
</feature>
<dbReference type="OrthoDB" id="416741at2759"/>
<dbReference type="InterPro" id="IPR027417">
    <property type="entry name" value="P-loop_NTPase"/>
</dbReference>
<dbReference type="PANTHER" id="PTHR14074">
    <property type="entry name" value="HELICASE WITH DEATH DOMAIN-RELATED"/>
    <property type="match status" value="1"/>
</dbReference>
<dbReference type="SMART" id="SM00490">
    <property type="entry name" value="HELICc"/>
    <property type="match status" value="1"/>
</dbReference>
<dbReference type="CDD" id="cd18034">
    <property type="entry name" value="DEXHc_dicer"/>
    <property type="match status" value="1"/>
</dbReference>
<evidence type="ECO:0000259" key="5">
    <source>
        <dbReference type="PROSITE" id="PS51192"/>
    </source>
</evidence>
<keyword evidence="8" id="KW-1185">Reference proteome</keyword>
<dbReference type="EMBL" id="KV918985">
    <property type="protein sequence ID" value="OSX73631.1"/>
    <property type="molecule type" value="Genomic_DNA"/>
</dbReference>
<dbReference type="GO" id="GO:0016891">
    <property type="term" value="F:RNA endonuclease activity producing 5'-phosphomonoesters, hydrolytic mechanism"/>
    <property type="evidence" value="ECO:0007669"/>
    <property type="project" value="InterPro"/>
</dbReference>
<reference evidence="7 8" key="1">
    <citation type="submission" date="2017-03" db="EMBL/GenBank/DDBJ databases">
        <title>WGS assembly of Porphyra umbilicalis.</title>
        <authorList>
            <person name="Brawley S.H."/>
            <person name="Blouin N.A."/>
            <person name="Ficko-Blean E."/>
            <person name="Wheeler G.L."/>
            <person name="Lohr M."/>
            <person name="Goodson H.V."/>
            <person name="Jenkins J.W."/>
            <person name="Blaby-Haas C.E."/>
            <person name="Helliwell K.E."/>
            <person name="Chan C."/>
            <person name="Marriage T."/>
            <person name="Bhattacharya D."/>
            <person name="Klein A.S."/>
            <person name="Badis Y."/>
            <person name="Brodie J."/>
            <person name="Cao Y."/>
            <person name="Collen J."/>
            <person name="Dittami S.M."/>
            <person name="Gachon C.M."/>
            <person name="Green B.R."/>
            <person name="Karpowicz S."/>
            <person name="Kim J.W."/>
            <person name="Kudahl U."/>
            <person name="Lin S."/>
            <person name="Michel G."/>
            <person name="Mittag M."/>
            <person name="Olson B.J."/>
            <person name="Pangilinan J."/>
            <person name="Peng Y."/>
            <person name="Qiu H."/>
            <person name="Shu S."/>
            <person name="Singer J.T."/>
            <person name="Smith A.G."/>
            <person name="Sprecher B.N."/>
            <person name="Wagner V."/>
            <person name="Wang W."/>
            <person name="Wang Z.-Y."/>
            <person name="Yan J."/>
            <person name="Yarish C."/>
            <person name="Zoeuner-Riek S."/>
            <person name="Zhuang Y."/>
            <person name="Zou Y."/>
            <person name="Lindquist E.A."/>
            <person name="Grimwood J."/>
            <person name="Barry K."/>
            <person name="Rokhsar D.S."/>
            <person name="Schmutz J."/>
            <person name="Stiller J.W."/>
            <person name="Grossman A.R."/>
            <person name="Prochnik S.E."/>
        </authorList>
    </citation>
    <scope>NUCLEOTIDE SEQUENCE [LARGE SCALE GENOMIC DNA]</scope>
    <source>
        <strain evidence="7">4086291</strain>
    </source>
</reference>
<dbReference type="InterPro" id="IPR038248">
    <property type="entry name" value="Dicer_dimer_sf"/>
</dbReference>
<dbReference type="InterPro" id="IPR011545">
    <property type="entry name" value="DEAD/DEAH_box_helicase_dom"/>
</dbReference>
<dbReference type="InterPro" id="IPR051363">
    <property type="entry name" value="RLR_Helicase"/>
</dbReference>
<dbReference type="InterPro" id="IPR001650">
    <property type="entry name" value="Helicase_C-like"/>
</dbReference>
<dbReference type="GO" id="GO:0005737">
    <property type="term" value="C:cytoplasm"/>
    <property type="evidence" value="ECO:0007669"/>
    <property type="project" value="TreeGrafter"/>
</dbReference>
<keyword evidence="3" id="KW-0067">ATP-binding</keyword>
<dbReference type="PROSITE" id="PS51327">
    <property type="entry name" value="DICER_DSRBF"/>
    <property type="match status" value="1"/>
</dbReference>
<dbReference type="InterPro" id="IPR005034">
    <property type="entry name" value="Dicer_dimerisation"/>
</dbReference>
<dbReference type="PROSITE" id="PS51192">
    <property type="entry name" value="HELICASE_ATP_BIND_1"/>
    <property type="match status" value="1"/>
</dbReference>
<evidence type="ECO:0000313" key="7">
    <source>
        <dbReference type="EMBL" id="OSX73631.1"/>
    </source>
</evidence>
<evidence type="ECO:0000313" key="8">
    <source>
        <dbReference type="Proteomes" id="UP000218209"/>
    </source>
</evidence>
<keyword evidence="2" id="KW-0378">Hydrolase</keyword>
<dbReference type="Gene3D" id="3.40.50.300">
    <property type="entry name" value="P-loop containing nucleotide triphosphate hydrolases"/>
    <property type="match status" value="2"/>
</dbReference>
<evidence type="ECO:0000256" key="3">
    <source>
        <dbReference type="ARBA" id="ARBA00022840"/>
    </source>
</evidence>
<proteinExistence type="predicted"/>
<evidence type="ECO:0000256" key="4">
    <source>
        <dbReference type="PROSITE-ProRule" id="PRU00657"/>
    </source>
</evidence>
<feature type="domain" description="Helicase ATP-binding" evidence="5">
    <location>
        <begin position="20"/>
        <end position="189"/>
    </location>
</feature>
<gene>
    <name evidence="7" type="ORF">BU14_0333s0019</name>
</gene>
<protein>
    <recommendedName>
        <fullName evidence="9">Helicase ATP-binding domain-containing protein</fullName>
    </recommendedName>
</protein>
<keyword evidence="1" id="KW-0547">Nucleotide-binding</keyword>
<dbReference type="SMART" id="SM00487">
    <property type="entry name" value="DEXDc"/>
    <property type="match status" value="1"/>
</dbReference>
<dbReference type="Pfam" id="PF00271">
    <property type="entry name" value="Helicase_C"/>
    <property type="match status" value="1"/>
</dbReference>
<dbReference type="AlphaFoldDB" id="A0A1X6NYD4"/>
<evidence type="ECO:0000259" key="6">
    <source>
        <dbReference type="PROSITE" id="PS51327"/>
    </source>
</evidence>
<organism evidence="7 8">
    <name type="scientific">Porphyra umbilicalis</name>
    <name type="common">Purple laver</name>
    <name type="synonym">Red alga</name>
    <dbReference type="NCBI Taxonomy" id="2786"/>
    <lineage>
        <taxon>Eukaryota</taxon>
        <taxon>Rhodophyta</taxon>
        <taxon>Bangiophyceae</taxon>
        <taxon>Bangiales</taxon>
        <taxon>Bangiaceae</taxon>
        <taxon>Porphyra</taxon>
    </lineage>
</organism>
<dbReference type="GO" id="GO:0005524">
    <property type="term" value="F:ATP binding"/>
    <property type="evidence" value="ECO:0007669"/>
    <property type="project" value="UniProtKB-KW"/>
</dbReference>
<dbReference type="Pfam" id="PF00270">
    <property type="entry name" value="DEAD"/>
    <property type="match status" value="1"/>
</dbReference>
<dbReference type="SUPFAM" id="SSF52540">
    <property type="entry name" value="P-loop containing nucleoside triphosphate hydrolases"/>
    <property type="match status" value="1"/>
</dbReference>
<dbReference type="PANTHER" id="PTHR14074:SF16">
    <property type="entry name" value="ANTIVIRAL INNATE IMMUNE RESPONSE RECEPTOR RIG-I"/>
    <property type="match status" value="1"/>
</dbReference>